<evidence type="ECO:0000259" key="3">
    <source>
        <dbReference type="Pfam" id="PF19289"/>
    </source>
</evidence>
<gene>
    <name evidence="5" type="primary">pmbA</name>
    <name evidence="5" type="ORF">BI364_12185</name>
</gene>
<dbReference type="InterPro" id="IPR036059">
    <property type="entry name" value="TldD/PmbA_sf"/>
</dbReference>
<feature type="domain" description="Metalloprotease TldD/E C-terminal" evidence="3">
    <location>
        <begin position="231"/>
        <end position="438"/>
    </location>
</feature>
<dbReference type="InterPro" id="IPR002510">
    <property type="entry name" value="Metalloprtase-TldD/E_N"/>
</dbReference>
<evidence type="ECO:0000259" key="2">
    <source>
        <dbReference type="Pfam" id="PF01523"/>
    </source>
</evidence>
<keyword evidence="5" id="KW-0378">Hydrolase</keyword>
<dbReference type="SUPFAM" id="SSF111283">
    <property type="entry name" value="Putative modulator of DNA gyrase, PmbA/TldD"/>
    <property type="match status" value="1"/>
</dbReference>
<dbReference type="NCBIfam" id="NF008268">
    <property type="entry name" value="PRK11040.1"/>
    <property type="match status" value="1"/>
</dbReference>
<dbReference type="GO" id="GO:0005829">
    <property type="term" value="C:cytosol"/>
    <property type="evidence" value="ECO:0007669"/>
    <property type="project" value="TreeGrafter"/>
</dbReference>
<name>A0A1D8IT61_9GAMM</name>
<dbReference type="InterPro" id="IPR045569">
    <property type="entry name" value="Metalloprtase-TldD/E_C"/>
</dbReference>
<keyword evidence="5" id="KW-0482">Metalloprotease</keyword>
<dbReference type="AlphaFoldDB" id="A0A1D8IT61"/>
<dbReference type="InterPro" id="IPR047657">
    <property type="entry name" value="PmbA"/>
</dbReference>
<dbReference type="GO" id="GO:0006508">
    <property type="term" value="P:proteolysis"/>
    <property type="evidence" value="ECO:0007669"/>
    <property type="project" value="UniProtKB-KW"/>
</dbReference>
<dbReference type="InterPro" id="IPR045570">
    <property type="entry name" value="Metalloprtase-TldD/E_cen_dom"/>
</dbReference>
<proteinExistence type="inferred from homology"/>
<reference evidence="6" key="1">
    <citation type="submission" date="2016-09" db="EMBL/GenBank/DDBJ databases">
        <title>Acidihalobacter prosperus F5.</title>
        <authorList>
            <person name="Khaleque H.N."/>
            <person name="Ramsay J.P."/>
            <person name="Kaksonen A.H."/>
            <person name="Boxall N.J."/>
            <person name="Watkin E.L.J."/>
        </authorList>
    </citation>
    <scope>NUCLEOTIDE SEQUENCE [LARGE SCALE GENOMIC DNA]</scope>
    <source>
        <strain evidence="6">F5</strain>
    </source>
</reference>
<dbReference type="Pfam" id="PF19289">
    <property type="entry name" value="PmbA_TldD_3rd"/>
    <property type="match status" value="1"/>
</dbReference>
<feature type="domain" description="Metalloprotease TldD/E N-terminal" evidence="2">
    <location>
        <begin position="25"/>
        <end position="89"/>
    </location>
</feature>
<dbReference type="PANTHER" id="PTHR43421">
    <property type="entry name" value="METALLOPROTEASE PMBA"/>
    <property type="match status" value="1"/>
</dbReference>
<dbReference type="Pfam" id="PF01523">
    <property type="entry name" value="PmbA_TldD_1st"/>
    <property type="match status" value="1"/>
</dbReference>
<comment type="similarity">
    <text evidence="1">Belongs to the peptidase U62 family.</text>
</comment>
<dbReference type="GO" id="GO:0008237">
    <property type="term" value="F:metallopeptidase activity"/>
    <property type="evidence" value="ECO:0007669"/>
    <property type="project" value="UniProtKB-KW"/>
</dbReference>
<organism evidence="5 6">
    <name type="scientific">Acidihalobacter yilgarnensis</name>
    <dbReference type="NCBI Taxonomy" id="2819280"/>
    <lineage>
        <taxon>Bacteria</taxon>
        <taxon>Pseudomonadati</taxon>
        <taxon>Pseudomonadota</taxon>
        <taxon>Gammaproteobacteria</taxon>
        <taxon>Chromatiales</taxon>
        <taxon>Ectothiorhodospiraceae</taxon>
        <taxon>Acidihalobacter</taxon>
    </lineage>
</organism>
<evidence type="ECO:0000313" key="5">
    <source>
        <dbReference type="EMBL" id="AOU99712.1"/>
    </source>
</evidence>
<dbReference type="EMBL" id="CP017415">
    <property type="protein sequence ID" value="AOU99712.1"/>
    <property type="molecule type" value="Genomic_DNA"/>
</dbReference>
<dbReference type="PANTHER" id="PTHR43421:SF1">
    <property type="entry name" value="METALLOPROTEASE PMBA"/>
    <property type="match status" value="1"/>
</dbReference>
<evidence type="ECO:0000259" key="4">
    <source>
        <dbReference type="Pfam" id="PF19290"/>
    </source>
</evidence>
<dbReference type="InterPro" id="IPR035068">
    <property type="entry name" value="TldD/PmbA_N"/>
</dbReference>
<accession>A0A1D8IT61</accession>
<evidence type="ECO:0000313" key="6">
    <source>
        <dbReference type="Proteomes" id="UP000095401"/>
    </source>
</evidence>
<dbReference type="KEGG" id="aprs:BI364_12185"/>
<dbReference type="Proteomes" id="UP000095401">
    <property type="component" value="Chromosome"/>
</dbReference>
<evidence type="ECO:0000256" key="1">
    <source>
        <dbReference type="ARBA" id="ARBA00005836"/>
    </source>
</evidence>
<keyword evidence="5" id="KW-0645">Protease</keyword>
<protein>
    <submittedName>
        <fullName evidence="5">Metalloprotease PmbA</fullName>
    </submittedName>
</protein>
<sequence length="440" mass="47095">MDETQLEAVVTQALEEAGRAGATAAEAVVSIDNGLAVAVRLGEVETLEYHRDKGLGLTLYFGQRKGNASTADFRPEAVREAVAAAAAIARHTAEDPYSGLADAERMARGYPDLDLDHPWALEPEAAIELARSCEDAARGVDQRINNSEGASVNTYRGTVVYGNTHGFIGGYTGTRHSLSCSVVAEQDGGMQRDYWYTDSRHPAQLDSAEHVGHETARRTLRRLGARKLSTRQAPVVIEADLARGFIGHFVGAIRGGALYRKSSFLLDQLGQSVFPSFMQIEEQPHLPGALGSSPFDGEGVATTQRELVRDGVLQGYVLDSYSARRLGMETTGNAGGVHNLTVKPGEHDLAGLLREMGTGLLVTELIGHGINMVTGDYSRGAAGFWVENGELCYPVEEITIAGNLKEMFQGVVAVGNDLDARGNIRTGSILLDRVTIAGES</sequence>
<feature type="domain" description="Metalloprotease TldD/E central" evidence="4">
    <location>
        <begin position="116"/>
        <end position="223"/>
    </location>
</feature>
<dbReference type="Pfam" id="PF19290">
    <property type="entry name" value="PmbA_TldD_2nd"/>
    <property type="match status" value="1"/>
</dbReference>
<dbReference type="Gene3D" id="3.30.2290.10">
    <property type="entry name" value="PmbA/TldD superfamily"/>
    <property type="match status" value="1"/>
</dbReference>
<keyword evidence="6" id="KW-1185">Reference proteome</keyword>